<keyword evidence="2" id="KW-0732">Signal</keyword>
<dbReference type="InterPro" id="IPR005644">
    <property type="entry name" value="NolW-like"/>
</dbReference>
<keyword evidence="7" id="KW-1185">Reference proteome</keyword>
<evidence type="ECO:0000256" key="4">
    <source>
        <dbReference type="SAM" id="MobiDB-lite"/>
    </source>
</evidence>
<dbReference type="InterPro" id="IPR050810">
    <property type="entry name" value="Bact_Secretion_Sys_Channel"/>
</dbReference>
<dbReference type="GO" id="GO:0009306">
    <property type="term" value="P:protein secretion"/>
    <property type="evidence" value="ECO:0007669"/>
    <property type="project" value="TreeGrafter"/>
</dbReference>
<accession>A0A6M5YLN4</accession>
<dbReference type="PANTHER" id="PTHR30332:SF24">
    <property type="entry name" value="SECRETIN GSPD-RELATED"/>
    <property type="match status" value="1"/>
</dbReference>
<dbReference type="KEGG" id="ftj:FTUN_2015"/>
<dbReference type="PANTHER" id="PTHR30332">
    <property type="entry name" value="PROBABLE GENERAL SECRETION PATHWAY PROTEIN D"/>
    <property type="match status" value="1"/>
</dbReference>
<comment type="subcellular location">
    <subcellularLocation>
        <location evidence="1">Membrane</location>
    </subcellularLocation>
</comment>
<dbReference type="EMBL" id="CP053452">
    <property type="protein sequence ID" value="QJW94494.1"/>
    <property type="molecule type" value="Genomic_DNA"/>
</dbReference>
<organism evidence="6 7">
    <name type="scientific">Frigoriglobus tundricola</name>
    <dbReference type="NCBI Taxonomy" id="2774151"/>
    <lineage>
        <taxon>Bacteria</taxon>
        <taxon>Pseudomonadati</taxon>
        <taxon>Planctomycetota</taxon>
        <taxon>Planctomycetia</taxon>
        <taxon>Gemmatales</taxon>
        <taxon>Gemmataceae</taxon>
        <taxon>Frigoriglobus</taxon>
    </lineage>
</organism>
<dbReference type="Pfam" id="PF03958">
    <property type="entry name" value="Secretin_N"/>
    <property type="match status" value="2"/>
</dbReference>
<feature type="domain" description="NolW-like" evidence="5">
    <location>
        <begin position="267"/>
        <end position="320"/>
    </location>
</feature>
<dbReference type="Proteomes" id="UP000503447">
    <property type="component" value="Chromosome"/>
</dbReference>
<protein>
    <recommendedName>
        <fullName evidence="5">NolW-like domain-containing protein</fullName>
    </recommendedName>
</protein>
<evidence type="ECO:0000313" key="6">
    <source>
        <dbReference type="EMBL" id="QJW94494.1"/>
    </source>
</evidence>
<keyword evidence="3" id="KW-0472">Membrane</keyword>
<dbReference type="AlphaFoldDB" id="A0A6M5YLN4"/>
<evidence type="ECO:0000259" key="5">
    <source>
        <dbReference type="Pfam" id="PF03958"/>
    </source>
</evidence>
<sequence length="328" mass="33293">MQEDKEGMREARPAFRAVLARAASGAAGLPGGPGAPGLPDGPPGAAGPGGRGAGGSGTNFFSAATFEYKFVDVKSDRKEFEKVITQHGKDGWEFCGSERFAQTDIVLVFKKRKGGGFGGFGGGGFGGGGFGGGFGDFSESTGPGAFGGFGGPGMTGPGVGGPGGRPGMGSGGGNRFEVFPLKHAAVDEVASALQKAFADANLRIVAEKSSNAVVIVSVDPAKLQDVIKMLESLDAKAAKSGTGPDGPKPGAGPGSGAPSAPGMFLNVFHMKNAKAEEMLVVLQKLYPNTEVAADPRTNTVVARADEKTLSEMRVLISKLDNLDSVKQR</sequence>
<gene>
    <name evidence="6" type="ORF">FTUN_2015</name>
</gene>
<dbReference type="GO" id="GO:0015627">
    <property type="term" value="C:type II protein secretion system complex"/>
    <property type="evidence" value="ECO:0007669"/>
    <property type="project" value="TreeGrafter"/>
</dbReference>
<dbReference type="Gene3D" id="3.30.1370.120">
    <property type="match status" value="2"/>
</dbReference>
<evidence type="ECO:0000256" key="3">
    <source>
        <dbReference type="ARBA" id="ARBA00023136"/>
    </source>
</evidence>
<feature type="domain" description="NolW-like" evidence="5">
    <location>
        <begin position="177"/>
        <end position="235"/>
    </location>
</feature>
<reference evidence="7" key="1">
    <citation type="submission" date="2020-05" db="EMBL/GenBank/DDBJ databases">
        <title>Frigoriglobus tundricola gen. nov., sp. nov., a psychrotolerant cellulolytic planctomycete of the family Gemmataceae with two divergent copies of 16S rRNA gene.</title>
        <authorList>
            <person name="Kulichevskaya I.S."/>
            <person name="Ivanova A.A."/>
            <person name="Naumoff D.G."/>
            <person name="Beletsky A.V."/>
            <person name="Rijpstra W.I.C."/>
            <person name="Sinninghe Damste J.S."/>
            <person name="Mardanov A.V."/>
            <person name="Ravin N.V."/>
            <person name="Dedysh S.N."/>
        </authorList>
    </citation>
    <scope>NUCLEOTIDE SEQUENCE [LARGE SCALE GENOMIC DNA]</scope>
    <source>
        <strain evidence="7">PL17</strain>
    </source>
</reference>
<name>A0A6M5YLN4_9BACT</name>
<evidence type="ECO:0000256" key="1">
    <source>
        <dbReference type="ARBA" id="ARBA00004370"/>
    </source>
</evidence>
<feature type="compositionally biased region" description="Gly residues" evidence="4">
    <location>
        <begin position="44"/>
        <end position="53"/>
    </location>
</feature>
<evidence type="ECO:0000256" key="2">
    <source>
        <dbReference type="ARBA" id="ARBA00022729"/>
    </source>
</evidence>
<proteinExistence type="predicted"/>
<dbReference type="GO" id="GO:0016020">
    <property type="term" value="C:membrane"/>
    <property type="evidence" value="ECO:0007669"/>
    <property type="project" value="UniProtKB-SubCell"/>
</dbReference>
<dbReference type="InterPro" id="IPR038591">
    <property type="entry name" value="NolW-like_sf"/>
</dbReference>
<feature type="region of interest" description="Disordered" evidence="4">
    <location>
        <begin position="237"/>
        <end position="258"/>
    </location>
</feature>
<evidence type="ECO:0000313" key="7">
    <source>
        <dbReference type="Proteomes" id="UP000503447"/>
    </source>
</evidence>
<feature type="region of interest" description="Disordered" evidence="4">
    <location>
        <begin position="25"/>
        <end position="53"/>
    </location>
</feature>